<proteinExistence type="predicted"/>
<accession>A0A2P2Q2L2</accession>
<dbReference type="AlphaFoldDB" id="A0A2P2Q2L2"/>
<dbReference type="EMBL" id="GGEC01080731">
    <property type="protein sequence ID" value="MBX61215.1"/>
    <property type="molecule type" value="Transcribed_RNA"/>
</dbReference>
<evidence type="ECO:0000256" key="1">
    <source>
        <dbReference type="SAM" id="Phobius"/>
    </source>
</evidence>
<keyword evidence="1" id="KW-0812">Transmembrane</keyword>
<organism evidence="2">
    <name type="scientific">Rhizophora mucronata</name>
    <name type="common">Asiatic mangrove</name>
    <dbReference type="NCBI Taxonomy" id="61149"/>
    <lineage>
        <taxon>Eukaryota</taxon>
        <taxon>Viridiplantae</taxon>
        <taxon>Streptophyta</taxon>
        <taxon>Embryophyta</taxon>
        <taxon>Tracheophyta</taxon>
        <taxon>Spermatophyta</taxon>
        <taxon>Magnoliopsida</taxon>
        <taxon>eudicotyledons</taxon>
        <taxon>Gunneridae</taxon>
        <taxon>Pentapetalae</taxon>
        <taxon>rosids</taxon>
        <taxon>fabids</taxon>
        <taxon>Malpighiales</taxon>
        <taxon>Rhizophoraceae</taxon>
        <taxon>Rhizophora</taxon>
    </lineage>
</organism>
<protein>
    <submittedName>
        <fullName evidence="2">Uncharacterized protein</fullName>
    </submittedName>
</protein>
<reference evidence="2" key="1">
    <citation type="submission" date="2018-02" db="EMBL/GenBank/DDBJ databases">
        <title>Rhizophora mucronata_Transcriptome.</title>
        <authorList>
            <person name="Meera S.P."/>
            <person name="Sreeshan A."/>
            <person name="Augustine A."/>
        </authorList>
    </citation>
    <scope>NUCLEOTIDE SEQUENCE</scope>
    <source>
        <tissue evidence="2">Leaf</tissue>
    </source>
</reference>
<feature type="transmembrane region" description="Helical" evidence="1">
    <location>
        <begin position="25"/>
        <end position="43"/>
    </location>
</feature>
<name>A0A2P2Q2L2_RHIMU</name>
<keyword evidence="1" id="KW-0472">Membrane</keyword>
<keyword evidence="1" id="KW-1133">Transmembrane helix</keyword>
<evidence type="ECO:0000313" key="2">
    <source>
        <dbReference type="EMBL" id="MBX61215.1"/>
    </source>
</evidence>
<sequence>MTTVVLAILTLCSLSLKSMNRLFLVFSMVSFLNSLPFSIVPYLER</sequence>